<name>A0A1H8ZU73_9BACT</name>
<evidence type="ECO:0000256" key="3">
    <source>
        <dbReference type="ARBA" id="ARBA00023015"/>
    </source>
</evidence>
<feature type="domain" description="Response regulatory" evidence="7">
    <location>
        <begin position="5"/>
        <end position="118"/>
    </location>
</feature>
<dbReference type="GO" id="GO:0032993">
    <property type="term" value="C:protein-DNA complex"/>
    <property type="evidence" value="ECO:0007669"/>
    <property type="project" value="TreeGrafter"/>
</dbReference>
<dbReference type="GO" id="GO:0005829">
    <property type="term" value="C:cytosol"/>
    <property type="evidence" value="ECO:0007669"/>
    <property type="project" value="TreeGrafter"/>
</dbReference>
<dbReference type="EMBL" id="FOFB01000001">
    <property type="protein sequence ID" value="SEP67803.1"/>
    <property type="molecule type" value="Genomic_DNA"/>
</dbReference>
<gene>
    <name evidence="9" type="ORF">SAMN05444359_101444</name>
</gene>
<keyword evidence="3" id="KW-0805">Transcription regulation</keyword>
<keyword evidence="2" id="KW-0902">Two-component regulatory system</keyword>
<keyword evidence="5" id="KW-0804">Transcription</keyword>
<dbReference type="OrthoDB" id="941829at2"/>
<dbReference type="Pfam" id="PF00072">
    <property type="entry name" value="Response_reg"/>
    <property type="match status" value="1"/>
</dbReference>
<keyword evidence="4" id="KW-0238">DNA-binding</keyword>
<dbReference type="InterPro" id="IPR007492">
    <property type="entry name" value="LytTR_DNA-bd_dom"/>
</dbReference>
<dbReference type="GO" id="GO:0006355">
    <property type="term" value="P:regulation of DNA-templated transcription"/>
    <property type="evidence" value="ECO:0007669"/>
    <property type="project" value="TreeGrafter"/>
</dbReference>
<evidence type="ECO:0000256" key="2">
    <source>
        <dbReference type="ARBA" id="ARBA00023012"/>
    </source>
</evidence>
<dbReference type="SUPFAM" id="SSF52172">
    <property type="entry name" value="CheY-like"/>
    <property type="match status" value="1"/>
</dbReference>
<dbReference type="GO" id="GO:0000976">
    <property type="term" value="F:transcription cis-regulatory region binding"/>
    <property type="evidence" value="ECO:0007669"/>
    <property type="project" value="TreeGrafter"/>
</dbReference>
<dbReference type="PANTHER" id="PTHR48111">
    <property type="entry name" value="REGULATOR OF RPOS"/>
    <property type="match status" value="1"/>
</dbReference>
<feature type="modified residue" description="4-aspartylphosphate" evidence="6">
    <location>
        <position position="54"/>
    </location>
</feature>
<dbReference type="GO" id="GO:0000156">
    <property type="term" value="F:phosphorelay response regulator activity"/>
    <property type="evidence" value="ECO:0007669"/>
    <property type="project" value="TreeGrafter"/>
</dbReference>
<dbReference type="PROSITE" id="PS50110">
    <property type="entry name" value="RESPONSE_REGULATORY"/>
    <property type="match status" value="1"/>
</dbReference>
<dbReference type="InterPro" id="IPR011006">
    <property type="entry name" value="CheY-like_superfamily"/>
</dbReference>
<feature type="domain" description="HTH LytTR-type" evidence="8">
    <location>
        <begin position="144"/>
        <end position="244"/>
    </location>
</feature>
<organism evidence="9 10">
    <name type="scientific">Neolewinella agarilytica</name>
    <dbReference type="NCBI Taxonomy" id="478744"/>
    <lineage>
        <taxon>Bacteria</taxon>
        <taxon>Pseudomonadati</taxon>
        <taxon>Bacteroidota</taxon>
        <taxon>Saprospiria</taxon>
        <taxon>Saprospirales</taxon>
        <taxon>Lewinellaceae</taxon>
        <taxon>Neolewinella</taxon>
    </lineage>
</organism>
<evidence type="ECO:0000313" key="10">
    <source>
        <dbReference type="Proteomes" id="UP000199021"/>
    </source>
</evidence>
<keyword evidence="10" id="KW-1185">Reference proteome</keyword>
<protein>
    <submittedName>
        <fullName evidence="9">Two component transcriptional regulator, LytTR family</fullName>
    </submittedName>
</protein>
<dbReference type="InterPro" id="IPR039420">
    <property type="entry name" value="WalR-like"/>
</dbReference>
<dbReference type="InParanoid" id="A0A1H8ZU73"/>
<reference evidence="10" key="1">
    <citation type="submission" date="2016-10" db="EMBL/GenBank/DDBJ databases">
        <authorList>
            <person name="Varghese N."/>
            <person name="Submissions S."/>
        </authorList>
    </citation>
    <scope>NUCLEOTIDE SEQUENCE [LARGE SCALE GENOMIC DNA]</scope>
    <source>
        <strain evidence="10">DSM 24740</strain>
    </source>
</reference>
<keyword evidence="1 6" id="KW-0597">Phosphoprotein</keyword>
<evidence type="ECO:0000256" key="5">
    <source>
        <dbReference type="ARBA" id="ARBA00023163"/>
    </source>
</evidence>
<evidence type="ECO:0000313" key="9">
    <source>
        <dbReference type="EMBL" id="SEP67803.1"/>
    </source>
</evidence>
<accession>A0A1H8ZU73</accession>
<dbReference type="STRING" id="478744.SAMN05444359_101444"/>
<sequence>MPKTKIQIIEDDASYALELEMVLTELGYDVMPVIEKPTEWTPADDDLPDLVLADIYFGGKPEGVQVVNKMRRRGIPVVLMTSSNDRKLYEYAKKEFPSGYIEKPLKPVSLNAIIESALSNYDDPGVVDKALEEWSRKQIVNKFLFVRHGKGLVKLVVSDISLIEADGNYCYLHENGRRYVVNKPLRRFKEILSGQGFLQINRSQLVNFNMVDQLSFAESEIIVAGETLAIGSSYREEVDSWLHRL</sequence>
<dbReference type="SMART" id="SM00448">
    <property type="entry name" value="REC"/>
    <property type="match status" value="1"/>
</dbReference>
<dbReference type="RefSeq" id="WP_090165146.1">
    <property type="nucleotide sequence ID" value="NZ_FOFB01000001.1"/>
</dbReference>
<dbReference type="InterPro" id="IPR001789">
    <property type="entry name" value="Sig_transdc_resp-reg_receiver"/>
</dbReference>
<dbReference type="SMART" id="SM00850">
    <property type="entry name" value="LytTR"/>
    <property type="match status" value="1"/>
</dbReference>
<evidence type="ECO:0000256" key="1">
    <source>
        <dbReference type="ARBA" id="ARBA00022553"/>
    </source>
</evidence>
<dbReference type="PROSITE" id="PS50930">
    <property type="entry name" value="HTH_LYTTR"/>
    <property type="match status" value="1"/>
</dbReference>
<dbReference type="AlphaFoldDB" id="A0A1H8ZU73"/>
<dbReference type="Gene3D" id="3.40.50.2300">
    <property type="match status" value="1"/>
</dbReference>
<dbReference type="Gene3D" id="2.40.50.1020">
    <property type="entry name" value="LytTr DNA-binding domain"/>
    <property type="match status" value="1"/>
</dbReference>
<evidence type="ECO:0000259" key="7">
    <source>
        <dbReference type="PROSITE" id="PS50110"/>
    </source>
</evidence>
<proteinExistence type="predicted"/>
<evidence type="ECO:0000259" key="8">
    <source>
        <dbReference type="PROSITE" id="PS50930"/>
    </source>
</evidence>
<dbReference type="Pfam" id="PF04397">
    <property type="entry name" value="LytTR"/>
    <property type="match status" value="1"/>
</dbReference>
<evidence type="ECO:0000256" key="6">
    <source>
        <dbReference type="PROSITE-ProRule" id="PRU00169"/>
    </source>
</evidence>
<dbReference type="Proteomes" id="UP000199021">
    <property type="component" value="Unassembled WGS sequence"/>
</dbReference>
<evidence type="ECO:0000256" key="4">
    <source>
        <dbReference type="ARBA" id="ARBA00023125"/>
    </source>
</evidence>
<dbReference type="PANTHER" id="PTHR48111:SF1">
    <property type="entry name" value="TWO-COMPONENT RESPONSE REGULATOR ORR33"/>
    <property type="match status" value="1"/>
</dbReference>